<dbReference type="AlphaFoldDB" id="A0A0C1YI81"/>
<reference evidence="5" key="3">
    <citation type="submission" date="2020-02" db="EMBL/GenBank/DDBJ databases">
        <authorList>
            <person name="Sarangi A.N."/>
            <person name="Ghosh S."/>
            <person name="Mukherjee M."/>
            <person name="Tripathy S."/>
        </authorList>
    </citation>
    <scope>NUCLEOTIDE SEQUENCE</scope>
    <source>
        <strain evidence="5">BDU141951</strain>
    </source>
</reference>
<evidence type="ECO:0000313" key="5">
    <source>
        <dbReference type="EMBL" id="NEV68774.1"/>
    </source>
</evidence>
<proteinExistence type="predicted"/>
<name>A0A0C1YI81_9CYAN</name>
<dbReference type="InterPro" id="IPR013324">
    <property type="entry name" value="RNA_pol_sigma_r3/r4-like"/>
</dbReference>
<dbReference type="SUPFAM" id="SSF88659">
    <property type="entry name" value="Sigma3 and sigma4 domains of RNA polymerase sigma factors"/>
    <property type="match status" value="1"/>
</dbReference>
<reference evidence="5" key="1">
    <citation type="submission" date="2014-11" db="EMBL/GenBank/DDBJ databases">
        <authorList>
            <person name="Malar M.C."/>
            <person name="Sen D."/>
            <person name="Tripathy S."/>
        </authorList>
    </citation>
    <scope>NUCLEOTIDE SEQUENCE</scope>
    <source>
        <strain evidence="5">BDU141951</strain>
    </source>
</reference>
<reference evidence="5" key="2">
    <citation type="journal article" date="2015" name="Genome Announc.">
        <title>Draft Genome Sequence of Filamentous Marine Cyanobacterium Lyngbya confervoides Strain BDU141951.</title>
        <authorList>
            <person name="Chandrababunaidu M.M."/>
            <person name="Sen D."/>
            <person name="Tripathy S."/>
        </authorList>
    </citation>
    <scope>NUCLEOTIDE SEQUENCE</scope>
    <source>
        <strain evidence="5">BDU141951</strain>
    </source>
</reference>
<keyword evidence="2" id="KW-0731">Sigma factor</keyword>
<dbReference type="PANTHER" id="PTHR30385">
    <property type="entry name" value="SIGMA FACTOR F FLAGELLAR"/>
    <property type="match status" value="1"/>
</dbReference>
<dbReference type="GO" id="GO:0006352">
    <property type="term" value="P:DNA-templated transcription initiation"/>
    <property type="evidence" value="ECO:0007669"/>
    <property type="project" value="InterPro"/>
</dbReference>
<dbReference type="InterPro" id="IPR014284">
    <property type="entry name" value="RNA_pol_sigma-70_dom"/>
</dbReference>
<keyword evidence="1" id="KW-0805">Transcription regulation</keyword>
<evidence type="ECO:0000256" key="3">
    <source>
        <dbReference type="ARBA" id="ARBA00023125"/>
    </source>
</evidence>
<comment type="caution">
    <text evidence="5">The sequence shown here is derived from an EMBL/GenBank/DDBJ whole genome shotgun (WGS) entry which is preliminary data.</text>
</comment>
<dbReference type="PANTHER" id="PTHR30385:SF7">
    <property type="entry name" value="RNA POLYMERASE SIGMA FACTOR FLIA"/>
    <property type="match status" value="1"/>
</dbReference>
<dbReference type="GO" id="GO:0003677">
    <property type="term" value="F:DNA binding"/>
    <property type="evidence" value="ECO:0007669"/>
    <property type="project" value="UniProtKB-KW"/>
</dbReference>
<evidence type="ECO:0000256" key="1">
    <source>
        <dbReference type="ARBA" id="ARBA00023015"/>
    </source>
</evidence>
<dbReference type="NCBIfam" id="TIGR02937">
    <property type="entry name" value="sigma70-ECF"/>
    <property type="match status" value="1"/>
</dbReference>
<protein>
    <submittedName>
        <fullName evidence="5">Sigma-70 family RNA polymerase sigma factor</fullName>
    </submittedName>
</protein>
<evidence type="ECO:0000256" key="2">
    <source>
        <dbReference type="ARBA" id="ARBA00023082"/>
    </source>
</evidence>
<evidence type="ECO:0000256" key="4">
    <source>
        <dbReference type="ARBA" id="ARBA00023163"/>
    </source>
</evidence>
<keyword evidence="3" id="KW-0238">DNA-binding</keyword>
<dbReference type="GO" id="GO:0016987">
    <property type="term" value="F:sigma factor activity"/>
    <property type="evidence" value="ECO:0007669"/>
    <property type="project" value="UniProtKB-KW"/>
</dbReference>
<gene>
    <name evidence="5" type="ORF">QQ91_016850</name>
</gene>
<organism evidence="5">
    <name type="scientific">Lyngbya confervoides BDU141951</name>
    <dbReference type="NCBI Taxonomy" id="1574623"/>
    <lineage>
        <taxon>Bacteria</taxon>
        <taxon>Bacillati</taxon>
        <taxon>Cyanobacteriota</taxon>
        <taxon>Cyanophyceae</taxon>
        <taxon>Oscillatoriophycideae</taxon>
        <taxon>Oscillatoriales</taxon>
        <taxon>Microcoleaceae</taxon>
        <taxon>Lyngbya</taxon>
    </lineage>
</organism>
<dbReference type="Gene3D" id="1.20.140.160">
    <property type="match status" value="1"/>
</dbReference>
<sequence length="400" mass="46290">MQQRTTVVERFSTFIQFAEDRFDRWIRDLRLHQGMKKQLAQGENAAQLDGFWTLYWYKLWHSKGHDRAAAHLSAYLQEPCYWAAQSITQRFTNVPWTLADGFQSSIAYTDRILKGYRPDYGSDLKAYARTAFSNLMRDQLRQQQDIHICSDWGLLRRLSQAQLQRSLEAAGFPKTEPHILVWQCFKAIYIPDPQRTVRTLPPPSLEQFAQMTERYNQLRLQLSPPLPQLEVEALVDHLHAAIQAVRTYLTPAFTSLDQPQFAPDSKPPLADLSCDDTPMDLLLAAEAHAEQQQRIQQIEAVLKAAIAQLSPADHRLLQLYYQQTLTQTAIAQELQIQQYQVSRQLSRVRQRLLGAVARWSQETLHISVDSAVLKSMSDVIHEWLQQHYQLQVEGRDERGV</sequence>
<keyword evidence="4" id="KW-0804">Transcription</keyword>
<dbReference type="EMBL" id="JTHE02000003">
    <property type="protein sequence ID" value="NEV68774.1"/>
    <property type="molecule type" value="Genomic_DNA"/>
</dbReference>
<accession>A0A0C1YI81</accession>